<protein>
    <recommendedName>
        <fullName evidence="13">5'-Nucleotidase C-terminal domain-containing protein</fullName>
    </recommendedName>
</protein>
<dbReference type="InterPro" id="IPR004843">
    <property type="entry name" value="Calcineurin-like_PHP"/>
</dbReference>
<evidence type="ECO:0000313" key="12">
    <source>
        <dbReference type="Proteomes" id="UP000290189"/>
    </source>
</evidence>
<dbReference type="AlphaFoldDB" id="A0A0G4IVR6"/>
<dbReference type="FunFam" id="3.60.21.10:FF:000020">
    <property type="entry name" value="NT5E isoform 4"/>
    <property type="match status" value="1"/>
</dbReference>
<sequence>MRVTPIVACLCVVATAAYELRVIHTNDIHAHLDEFNEGGIDCRQVDVDENTCYGGIARMRTAIDRVREEAARVGQETLLFDAGDQFQGTLFFNVYKSAKITEFMNAFQYDLMCIGNHEFDESEEFLFKFFESLSFPVVSANIDLNTTKFLHRIVKPYVILEKYKLGVIGFITKETQSISMGARGITFLDPVGPVQQAVDELHRQGIRRIIAVSHNGFKEDQYLAAHTHGIALIVGGHSHSLLLNEPNDDAVGRYPTPVVNTLGKTTYVVQAHRYGDYLGNVLVEWDDNDDVVSVEGDPIRLDQSIPKHTQTADDVAGWRLAFDYLTNSEAGKANASFEGDCVPGRSCPMAELVADAMLAERRPAGAQIALINAGGIRAHLSQGGVTCGDVLNVLPFGNTITDITLTGQDIIDIIESNLEGLTLSDPPLPIITSAHWAGVRYSYRSSAPPYRRVVFIDVADVAGSYTRLVPDSKYVVVTDDFIAWGGDNFFVQGRHDVIQLDLVYDVVVRYIQQQETIFPAMDGRVQAVP</sequence>
<proteinExistence type="inferred from homology"/>
<evidence type="ECO:0000313" key="11">
    <source>
        <dbReference type="Proteomes" id="UP000039324"/>
    </source>
</evidence>
<name>A0A0G4IVR6_PLABS</name>
<evidence type="ECO:0000256" key="6">
    <source>
        <dbReference type="RuleBase" id="RU362119"/>
    </source>
</evidence>
<dbReference type="STRING" id="37360.A0A0G4IVR6"/>
<geneLocation type="mitochondrion" evidence="10"/>
<organism evidence="9 11">
    <name type="scientific">Plasmodiophora brassicae</name>
    <name type="common">Clubroot disease agent</name>
    <dbReference type="NCBI Taxonomy" id="37360"/>
    <lineage>
        <taxon>Eukaryota</taxon>
        <taxon>Sar</taxon>
        <taxon>Rhizaria</taxon>
        <taxon>Endomyxa</taxon>
        <taxon>Phytomyxea</taxon>
        <taxon>Plasmodiophorida</taxon>
        <taxon>Plasmodiophoridae</taxon>
        <taxon>Plasmodiophora</taxon>
    </lineage>
</organism>
<dbReference type="Pfam" id="PF00149">
    <property type="entry name" value="Metallophos"/>
    <property type="match status" value="1"/>
</dbReference>
<dbReference type="PRINTS" id="PR01607">
    <property type="entry name" value="APYRASEFAMLY"/>
</dbReference>
<dbReference type="Proteomes" id="UP000290189">
    <property type="component" value="Unassembled WGS sequence"/>
</dbReference>
<dbReference type="EMBL" id="CDSF01000090">
    <property type="protein sequence ID" value="CEO99332.1"/>
    <property type="molecule type" value="Genomic_DNA"/>
</dbReference>
<evidence type="ECO:0000256" key="2">
    <source>
        <dbReference type="ARBA" id="ARBA00022723"/>
    </source>
</evidence>
<dbReference type="GO" id="GO:0016788">
    <property type="term" value="F:hydrolase activity, acting on ester bonds"/>
    <property type="evidence" value="ECO:0007669"/>
    <property type="project" value="InterPro"/>
</dbReference>
<dbReference type="PROSITE" id="PS00785">
    <property type="entry name" value="5_NUCLEOTIDASE_1"/>
    <property type="match status" value="1"/>
</dbReference>
<dbReference type="Gene3D" id="3.60.21.10">
    <property type="match status" value="1"/>
</dbReference>
<keyword evidence="2" id="KW-0479">Metal-binding</keyword>
<evidence type="ECO:0000256" key="1">
    <source>
        <dbReference type="ARBA" id="ARBA00006654"/>
    </source>
</evidence>
<dbReference type="GO" id="GO:0000166">
    <property type="term" value="F:nucleotide binding"/>
    <property type="evidence" value="ECO:0007669"/>
    <property type="project" value="UniProtKB-KW"/>
</dbReference>
<dbReference type="InterPro" id="IPR008334">
    <property type="entry name" value="5'-Nucleotdase_C"/>
</dbReference>
<keyword evidence="4 6" id="KW-0547">Nucleotide-binding</keyword>
<dbReference type="GO" id="GO:0046872">
    <property type="term" value="F:metal ion binding"/>
    <property type="evidence" value="ECO:0007669"/>
    <property type="project" value="UniProtKB-KW"/>
</dbReference>
<dbReference type="OrthoDB" id="7722975at2759"/>
<evidence type="ECO:0000259" key="7">
    <source>
        <dbReference type="Pfam" id="PF00149"/>
    </source>
</evidence>
<dbReference type="PANTHER" id="PTHR11575">
    <property type="entry name" value="5'-NUCLEOTIDASE-RELATED"/>
    <property type="match status" value="1"/>
</dbReference>
<dbReference type="PANTHER" id="PTHR11575:SF24">
    <property type="entry name" value="5'-NUCLEOTIDASE"/>
    <property type="match status" value="1"/>
</dbReference>
<dbReference type="SUPFAM" id="SSF56300">
    <property type="entry name" value="Metallo-dependent phosphatases"/>
    <property type="match status" value="1"/>
</dbReference>
<dbReference type="EMBL" id="OVEO01000007">
    <property type="protein sequence ID" value="SPQ97347.1"/>
    <property type="molecule type" value="Genomic_DNA"/>
</dbReference>
<feature type="domain" description="Calcineurin-like phosphoesterase" evidence="7">
    <location>
        <begin position="20"/>
        <end position="240"/>
    </location>
</feature>
<keyword evidence="3" id="KW-0732">Signal</keyword>
<dbReference type="PROSITE" id="PS00786">
    <property type="entry name" value="5_NUCLEOTIDASE_2"/>
    <property type="match status" value="1"/>
</dbReference>
<dbReference type="Gene3D" id="3.90.780.10">
    <property type="entry name" value="5'-Nucleotidase, C-terminal domain"/>
    <property type="match status" value="1"/>
</dbReference>
<reference evidence="10 12" key="2">
    <citation type="submission" date="2018-03" db="EMBL/GenBank/DDBJ databases">
        <authorList>
            <person name="Fogelqvist J."/>
        </authorList>
    </citation>
    <scope>NUCLEOTIDE SEQUENCE [LARGE SCALE GENOMIC DNA]</scope>
</reference>
<accession>A0A0G4IVR6</accession>
<evidence type="ECO:0000259" key="8">
    <source>
        <dbReference type="Pfam" id="PF02872"/>
    </source>
</evidence>
<keyword evidence="11" id="KW-1185">Reference proteome</keyword>
<dbReference type="InterPro" id="IPR006179">
    <property type="entry name" value="5_nucleotidase/apyrase"/>
</dbReference>
<reference evidence="9 11" key="1">
    <citation type="submission" date="2015-02" db="EMBL/GenBank/DDBJ databases">
        <authorList>
            <person name="Chooi Y.-H."/>
        </authorList>
    </citation>
    <scope>NUCLEOTIDE SEQUENCE [LARGE SCALE GENOMIC DNA]</scope>
    <source>
        <strain evidence="9">E3</strain>
    </source>
</reference>
<comment type="similarity">
    <text evidence="1 6">Belongs to the 5'-nucleotidase family.</text>
</comment>
<evidence type="ECO:0000313" key="10">
    <source>
        <dbReference type="EMBL" id="SPQ97347.1"/>
    </source>
</evidence>
<dbReference type="SUPFAM" id="SSF55816">
    <property type="entry name" value="5'-nucleotidase (syn. UDP-sugar hydrolase), C-terminal domain"/>
    <property type="match status" value="1"/>
</dbReference>
<dbReference type="InterPro" id="IPR036907">
    <property type="entry name" value="5'-Nucleotdase_C_sf"/>
</dbReference>
<keyword evidence="5 6" id="KW-0378">Hydrolase</keyword>
<evidence type="ECO:0000313" key="9">
    <source>
        <dbReference type="EMBL" id="CEO99332.1"/>
    </source>
</evidence>
<dbReference type="Proteomes" id="UP000039324">
    <property type="component" value="Unassembled WGS sequence"/>
</dbReference>
<evidence type="ECO:0000256" key="4">
    <source>
        <dbReference type="ARBA" id="ARBA00022741"/>
    </source>
</evidence>
<evidence type="ECO:0000256" key="5">
    <source>
        <dbReference type="ARBA" id="ARBA00022801"/>
    </source>
</evidence>
<evidence type="ECO:0000256" key="3">
    <source>
        <dbReference type="ARBA" id="ARBA00022729"/>
    </source>
</evidence>
<feature type="domain" description="5'-Nucleotidase C-terminal" evidence="8">
    <location>
        <begin position="342"/>
        <end position="489"/>
    </location>
</feature>
<dbReference type="InterPro" id="IPR006146">
    <property type="entry name" value="5'-Nucleotdase_CS"/>
</dbReference>
<evidence type="ECO:0008006" key="13">
    <source>
        <dbReference type="Google" id="ProtNLM"/>
    </source>
</evidence>
<keyword evidence="10" id="KW-0496">Mitochondrion</keyword>
<gene>
    <name evidence="9" type="ORF">PBRA_001238</name>
    <name evidence="10" type="ORF">PLBR_LOCUS4562</name>
</gene>
<dbReference type="InterPro" id="IPR029052">
    <property type="entry name" value="Metallo-depent_PP-like"/>
</dbReference>
<dbReference type="GO" id="GO:0009166">
    <property type="term" value="P:nucleotide catabolic process"/>
    <property type="evidence" value="ECO:0007669"/>
    <property type="project" value="InterPro"/>
</dbReference>
<dbReference type="OMA" id="AWEYAQV"/>
<dbReference type="Pfam" id="PF02872">
    <property type="entry name" value="5_nucleotid_C"/>
    <property type="match status" value="1"/>
</dbReference>